<sequence>MQHRFIKTTNYIDCLEAMKELEKLPRDMEKMGLFYGNAGRGKTLIIEKIAIDEGAALVRTLGSWTPKQMMIDICEALELMDTGTTATLQHRIIDELTMNKRILIIDEVDTLFMNGKKQLLLMIRDIHDLAKTPIILTGMEQCDKMFKRDTHYYERFSRKVKMGDTTKHDIKQLCLNSDVEIEDDLVEHFFNKYGNFRPVKVLINALEEYCENNDLQSASLNTFKSSGVEKINAK</sequence>
<comment type="caution">
    <text evidence="2">The sequence shown here is derived from an EMBL/GenBank/DDBJ whole genome shotgun (WGS) entry which is preliminary data.</text>
</comment>
<dbReference type="Proteomes" id="UP000252669">
    <property type="component" value="Unassembled WGS sequence"/>
</dbReference>
<dbReference type="GO" id="GO:0016887">
    <property type="term" value="F:ATP hydrolysis activity"/>
    <property type="evidence" value="ECO:0007669"/>
    <property type="project" value="InterPro"/>
</dbReference>
<dbReference type="OrthoDB" id="5349323at2"/>
<organism evidence="2 3">
    <name type="scientific">Aliarcobacter vitoriensis</name>
    <dbReference type="NCBI Taxonomy" id="2011099"/>
    <lineage>
        <taxon>Bacteria</taxon>
        <taxon>Pseudomonadati</taxon>
        <taxon>Campylobacterota</taxon>
        <taxon>Epsilonproteobacteria</taxon>
        <taxon>Campylobacterales</taxon>
        <taxon>Arcobacteraceae</taxon>
        <taxon>Aliarcobacter</taxon>
    </lineage>
</organism>
<evidence type="ECO:0000313" key="2">
    <source>
        <dbReference type="EMBL" id="RBQ28386.1"/>
    </source>
</evidence>
<dbReference type="EMBL" id="PDKB01000016">
    <property type="protein sequence ID" value="RBQ28386.1"/>
    <property type="molecule type" value="Genomic_DNA"/>
</dbReference>
<dbReference type="SUPFAM" id="SSF52540">
    <property type="entry name" value="P-loop containing nucleoside triphosphate hydrolases"/>
    <property type="match status" value="1"/>
</dbReference>
<gene>
    <name evidence="2" type="ORF">CRU91_09200</name>
</gene>
<proteinExistence type="predicted"/>
<accession>A0A366MQ43</accession>
<feature type="domain" description="ORC1/DEAH AAA+ ATPase" evidence="1">
    <location>
        <begin position="29"/>
        <end position="146"/>
    </location>
</feature>
<protein>
    <submittedName>
        <fullName evidence="2">DNA transposition protein</fullName>
    </submittedName>
</protein>
<evidence type="ECO:0000259" key="1">
    <source>
        <dbReference type="Pfam" id="PF13401"/>
    </source>
</evidence>
<dbReference type="Gene3D" id="3.40.50.300">
    <property type="entry name" value="P-loop containing nucleotide triphosphate hydrolases"/>
    <property type="match status" value="1"/>
</dbReference>
<dbReference type="InterPro" id="IPR049945">
    <property type="entry name" value="AAA_22"/>
</dbReference>
<dbReference type="InterPro" id="IPR027417">
    <property type="entry name" value="P-loop_NTPase"/>
</dbReference>
<dbReference type="AlphaFoldDB" id="A0A366MQ43"/>
<keyword evidence="3" id="KW-1185">Reference proteome</keyword>
<dbReference type="Pfam" id="PF13401">
    <property type="entry name" value="AAA_22"/>
    <property type="match status" value="1"/>
</dbReference>
<dbReference type="RefSeq" id="WP_113894937.1">
    <property type="nucleotide sequence ID" value="NZ_JANJGA010000015.1"/>
</dbReference>
<reference evidence="2 3" key="1">
    <citation type="submission" date="2017-10" db="EMBL/GenBank/DDBJ databases">
        <title>Genomics of the genus Arcobacter.</title>
        <authorList>
            <person name="Perez-Cataluna A."/>
            <person name="Figueras M.J."/>
        </authorList>
    </citation>
    <scope>NUCLEOTIDE SEQUENCE [LARGE SCALE GENOMIC DNA]</scope>
    <source>
        <strain evidence="2 3">CECT 9230</strain>
    </source>
</reference>
<name>A0A366MQ43_9BACT</name>
<evidence type="ECO:0000313" key="3">
    <source>
        <dbReference type="Proteomes" id="UP000252669"/>
    </source>
</evidence>